<sequence length="158" mass="18123">MSIEIIREAAWSEILKLQSEVYLLVEPESPEVLKDKWNRTPRCCFIYRDCEELKGYLLAHSWNKEQPPKLFSTLPKETEGDILFLHDLAVASSSFGQGIGSKLMKHLIGIATGLGFKESRLVSVQNSELFWQRQGFKPLSENVCKSYGTDAQLMWRKL</sequence>
<organism evidence="2 3">
    <name type="scientific">Vibrio parahaemolyticus</name>
    <dbReference type="NCBI Taxonomy" id="670"/>
    <lineage>
        <taxon>Bacteria</taxon>
        <taxon>Pseudomonadati</taxon>
        <taxon>Pseudomonadota</taxon>
        <taxon>Gammaproteobacteria</taxon>
        <taxon>Vibrionales</taxon>
        <taxon>Vibrionaceae</taxon>
        <taxon>Vibrio</taxon>
    </lineage>
</organism>
<gene>
    <name evidence="2" type="ORF">HKB21_15675</name>
</gene>
<reference evidence="2 3" key="1">
    <citation type="submission" date="2020-04" db="EMBL/GenBank/DDBJ databases">
        <title>Whole-genome sequencing of Vibrio spp. from China reveals different genetic environments of blaCTX-M-14 among diverse lineages.</title>
        <authorList>
            <person name="Zheng Z."/>
            <person name="Ye L."/>
            <person name="Chen S."/>
        </authorList>
    </citation>
    <scope>NUCLEOTIDE SEQUENCE [LARGE SCALE GENOMIC DNA]</scope>
    <source>
        <strain evidence="2 3">Vb0574</strain>
    </source>
</reference>
<dbReference type="Gene3D" id="3.40.630.30">
    <property type="match status" value="1"/>
</dbReference>
<dbReference type="PROSITE" id="PS51186">
    <property type="entry name" value="GNAT"/>
    <property type="match status" value="1"/>
</dbReference>
<dbReference type="CDD" id="cd04301">
    <property type="entry name" value="NAT_SF"/>
    <property type="match status" value="1"/>
</dbReference>
<evidence type="ECO:0000313" key="2">
    <source>
        <dbReference type="EMBL" id="NMU27055.1"/>
    </source>
</evidence>
<evidence type="ECO:0000313" key="3">
    <source>
        <dbReference type="Proteomes" id="UP000555836"/>
    </source>
</evidence>
<name>A0A7Y0S627_VIBPH</name>
<protein>
    <submittedName>
        <fullName evidence="2">GNAT family N-acetyltransferase</fullName>
    </submittedName>
</protein>
<feature type="domain" description="N-acetyltransferase" evidence="1">
    <location>
        <begin position="1"/>
        <end position="158"/>
    </location>
</feature>
<keyword evidence="2" id="KW-0808">Transferase</keyword>
<dbReference type="AlphaFoldDB" id="A0A7Y0S627"/>
<dbReference type="SUPFAM" id="SSF55729">
    <property type="entry name" value="Acyl-CoA N-acyltransferases (Nat)"/>
    <property type="match status" value="1"/>
</dbReference>
<dbReference type="InterPro" id="IPR016181">
    <property type="entry name" value="Acyl_CoA_acyltransferase"/>
</dbReference>
<accession>A0A7Y0S627</accession>
<dbReference type="InterPro" id="IPR000182">
    <property type="entry name" value="GNAT_dom"/>
</dbReference>
<evidence type="ECO:0000259" key="1">
    <source>
        <dbReference type="PROSITE" id="PS51186"/>
    </source>
</evidence>
<proteinExistence type="predicted"/>
<dbReference type="GO" id="GO:0016747">
    <property type="term" value="F:acyltransferase activity, transferring groups other than amino-acyl groups"/>
    <property type="evidence" value="ECO:0007669"/>
    <property type="project" value="InterPro"/>
</dbReference>
<dbReference type="Pfam" id="PF00583">
    <property type="entry name" value="Acetyltransf_1"/>
    <property type="match status" value="1"/>
</dbReference>
<dbReference type="EMBL" id="JABCLD010001761">
    <property type="protein sequence ID" value="NMU27055.1"/>
    <property type="molecule type" value="Genomic_DNA"/>
</dbReference>
<comment type="caution">
    <text evidence="2">The sequence shown here is derived from an EMBL/GenBank/DDBJ whole genome shotgun (WGS) entry which is preliminary data.</text>
</comment>
<dbReference type="Proteomes" id="UP000555836">
    <property type="component" value="Unassembled WGS sequence"/>
</dbReference>
<dbReference type="RefSeq" id="WP_269666034.1">
    <property type="nucleotide sequence ID" value="NZ_CP138328.1"/>
</dbReference>